<protein>
    <submittedName>
        <fullName evidence="2">Uncharacterized protein</fullName>
    </submittedName>
</protein>
<evidence type="ECO:0000256" key="1">
    <source>
        <dbReference type="SAM" id="MobiDB-lite"/>
    </source>
</evidence>
<dbReference type="Proteomes" id="UP001147653">
    <property type="component" value="Unassembled WGS sequence"/>
</dbReference>
<organism evidence="2 3">
    <name type="scientific">Solirubrobacter phytolaccae</name>
    <dbReference type="NCBI Taxonomy" id="1404360"/>
    <lineage>
        <taxon>Bacteria</taxon>
        <taxon>Bacillati</taxon>
        <taxon>Actinomycetota</taxon>
        <taxon>Thermoleophilia</taxon>
        <taxon>Solirubrobacterales</taxon>
        <taxon>Solirubrobacteraceae</taxon>
        <taxon>Solirubrobacter</taxon>
    </lineage>
</organism>
<keyword evidence="3" id="KW-1185">Reference proteome</keyword>
<accession>A0A9X3SE87</accession>
<dbReference type="AlphaFoldDB" id="A0A9X3SE87"/>
<dbReference type="EMBL" id="JAPDDP010000010">
    <property type="protein sequence ID" value="MDA0180197.1"/>
    <property type="molecule type" value="Genomic_DNA"/>
</dbReference>
<evidence type="ECO:0000313" key="3">
    <source>
        <dbReference type="Proteomes" id="UP001147653"/>
    </source>
</evidence>
<name>A0A9X3SE87_9ACTN</name>
<dbReference type="RefSeq" id="WP_270024507.1">
    <property type="nucleotide sequence ID" value="NZ_JAPDDP010000010.1"/>
</dbReference>
<sequence>MAQLAKAIAAEDPGRTERWLSVLRGMASGTLKIGSRAPVKDLPAWVTPEVMRGGFATGRPAAGPGDEGEWLRALTDPGLNELSGLLDSGAYRVPLPEHAALLVVAWLVDAGAMDAATQLVAELAPYAGKLRFLPEPAAPDPTAREIVWRQTAAETQAQLVAKRPQSRVAAMNATLAVWNPYADRLLDHWLETVVDGRVAAHFPPGWDDRGRALLDRFHALSRAHVPPRGHRHRKENATILRHAIERALRDELRGAGATLPAPADSPSDATSPAPADSPSGATSPAPADSPPWSNRLARIAGAARTPWPAARVGPVISVALLQHVVDAMLAKRGTPGSERNVAVRAEQAAVAARPMHHALARVVAARLGEAAPARGIDSTDAFLSPIDGTPVPSSLRAVVERALAGTPDALLERGVVPSAEVLAELVPRLAAATVAGAYEDERLAELMAANYEAFRRRRTLLLTDLEHQVGVDELPWVRAVAPYRRGGAGSEAKATFVRLGELALDAFPATIIPNTLLSELGALAREADLELPLVEELAADIFMGKFSAKFARAARLADDVLRGTLYQRYYRIDPAALDGDFAQLCYRRSPRLHQDRVSPVVFNGHVIEQAQILTTQNLATLVSAGVQLDYDAVARRAVERARRLRDRRKLAFAWRQIVFYLSFTDHEAFAREHLPGTPFQDLLEADEPFLGWR</sequence>
<evidence type="ECO:0000313" key="2">
    <source>
        <dbReference type="EMBL" id="MDA0180197.1"/>
    </source>
</evidence>
<proteinExistence type="predicted"/>
<reference evidence="2" key="1">
    <citation type="submission" date="2022-10" db="EMBL/GenBank/DDBJ databases">
        <title>The WGS of Solirubrobacter phytolaccae KCTC 29190.</title>
        <authorList>
            <person name="Jiang Z."/>
        </authorList>
    </citation>
    <scope>NUCLEOTIDE SEQUENCE</scope>
    <source>
        <strain evidence="2">KCTC 29190</strain>
    </source>
</reference>
<feature type="region of interest" description="Disordered" evidence="1">
    <location>
        <begin position="256"/>
        <end position="293"/>
    </location>
</feature>
<comment type="caution">
    <text evidence="2">The sequence shown here is derived from an EMBL/GenBank/DDBJ whole genome shotgun (WGS) entry which is preliminary data.</text>
</comment>
<gene>
    <name evidence="2" type="ORF">OJ997_07820</name>
</gene>